<feature type="compositionally biased region" description="Polar residues" evidence="1">
    <location>
        <begin position="942"/>
        <end position="951"/>
    </location>
</feature>
<feature type="region of interest" description="Disordered" evidence="1">
    <location>
        <begin position="348"/>
        <end position="520"/>
    </location>
</feature>
<name>A0ABR1K2G1_9AGAR</name>
<feature type="region of interest" description="Disordered" evidence="1">
    <location>
        <begin position="153"/>
        <end position="330"/>
    </location>
</feature>
<comment type="caution">
    <text evidence="2">The sequence shown here is derived from an EMBL/GenBank/DDBJ whole genome shotgun (WGS) entry which is preliminary data.</text>
</comment>
<feature type="compositionally biased region" description="Polar residues" evidence="1">
    <location>
        <begin position="381"/>
        <end position="399"/>
    </location>
</feature>
<feature type="compositionally biased region" description="Low complexity" evidence="1">
    <location>
        <begin position="238"/>
        <end position="253"/>
    </location>
</feature>
<feature type="compositionally biased region" description="Acidic residues" evidence="1">
    <location>
        <begin position="575"/>
        <end position="584"/>
    </location>
</feature>
<feature type="compositionally biased region" description="Basic and acidic residues" evidence="1">
    <location>
        <begin position="644"/>
        <end position="659"/>
    </location>
</feature>
<dbReference type="EMBL" id="JBANRG010000002">
    <property type="protein sequence ID" value="KAK7471176.1"/>
    <property type="molecule type" value="Genomic_DNA"/>
</dbReference>
<feature type="compositionally biased region" description="Basic residues" evidence="1">
    <location>
        <begin position="550"/>
        <end position="559"/>
    </location>
</feature>
<feature type="region of interest" description="Disordered" evidence="1">
    <location>
        <begin position="751"/>
        <end position="789"/>
    </location>
</feature>
<evidence type="ECO:0000313" key="3">
    <source>
        <dbReference type="Proteomes" id="UP001498398"/>
    </source>
</evidence>
<keyword evidence="3" id="KW-1185">Reference proteome</keyword>
<feature type="region of interest" description="Disordered" evidence="1">
    <location>
        <begin position="643"/>
        <end position="666"/>
    </location>
</feature>
<feature type="compositionally biased region" description="Basic and acidic residues" evidence="1">
    <location>
        <begin position="930"/>
        <end position="941"/>
    </location>
</feature>
<accession>A0ABR1K2G1</accession>
<gene>
    <name evidence="2" type="ORF">VKT23_002586</name>
</gene>
<feature type="compositionally biased region" description="Low complexity" evidence="1">
    <location>
        <begin position="113"/>
        <end position="125"/>
    </location>
</feature>
<feature type="compositionally biased region" description="Polar residues" evidence="1">
    <location>
        <begin position="59"/>
        <end position="96"/>
    </location>
</feature>
<feature type="compositionally biased region" description="Low complexity" evidence="1">
    <location>
        <begin position="404"/>
        <end position="416"/>
    </location>
</feature>
<sequence>MSPKEQWLPDESSDMPSWTSLHVSDSEDDASIHWNDNESKLDKATKIDNTGTLMEKSDASTSSTRPNLSPGQESAVSSAKNQQSNGQPTPGPIQTDQAKEASDAAKPAHDLNASSPSTSSATSTSRIPGEPGPNADPVVSLIATKILGAPALALGSRSGGSGINSTSDKSLSADPDTSGAALHSGRDQNTGIGAVSTSGFGSGEGSEAGDRVASEGMRGPRRVPESSNDRGGSTKSTLKSTLGASKAASTSKTGKAKKGLQTSLSAYGFLPSSPVASPSKSKPKSKVKAKSTFLGVFIPPTPKSKSAAALVNHSKTPASRSSNKKDVSGHSNLVDALSAAFTSNDHGSYSGASAVAPSSSNSNHSITASSSSRRSNNTLSTKPTSSASTVHIPNDNSTLLAFHTNSSSTSRNSKSTARPASKSKFASAYIHTNNATRKSNSNNDNDYDAMDIIGSRSNSKSKSKAQTSSSLSLSRHVDSSIATTITNGTKKQQIRSSSSTPDPLGIRTPSEGKDDDDAEAAEVEAEIIDVDADADAAIDTSLETQQERKRGPHKVKPHVRSPAPLARARGRVENGAEEEEDDANNDNGHTNSIVDALSHAFANPIGSPAKSGSGPSVRVVRAGGVGASPSAGTIRIPARTLPRSQHDAEVPETPTRPEAEEGGGTGTLADALSRAFANNNATQDRVSPVPARFATRKPQSQVQVQIQGQGQKASRKYRDRDVGETTQEEMVLYLDAMVAEVPTLSELEEMQQRGYGEDDDDEDEENEMKQDEDELTVKEENVENGTGGEKVQVQILDGVVASIPAVQVQSQEQETADAASEIQVEEIETEGVIQAREERARELEEKKFRKIMEKEEQRQRKWEDERFLLKMSISHVGGGKWAKLVEAKTELEKLRRGYPSEVGAMLLQGMDVEEVMGFLKTRPSTGTEEPVERELKERKTEAQYTSDGRSNTEQFLQRVDEWFGPEFLNVKTLGTGQKPKKPRVPQIPKLSLRPPSPSEDDESEVANVADHTPPPETAIDAIEDLGSGVPTANVNLDGHHVVGVEERAELGMKRARTEVGNVRISGMEVNGDADGSEDGRAAKRIRVEENGNSSPATLDVAACPGLLQKLIKGKSKITIEELKMIGQFLDLLGGDDWSQIPEEAFAVLQEARDQLWEAVVHIAGIAPGSETLGIERQLENQFVALAQRLKSKFEGS</sequence>
<organism evidence="2 3">
    <name type="scientific">Marasmiellus scandens</name>
    <dbReference type="NCBI Taxonomy" id="2682957"/>
    <lineage>
        <taxon>Eukaryota</taxon>
        <taxon>Fungi</taxon>
        <taxon>Dikarya</taxon>
        <taxon>Basidiomycota</taxon>
        <taxon>Agaricomycotina</taxon>
        <taxon>Agaricomycetes</taxon>
        <taxon>Agaricomycetidae</taxon>
        <taxon>Agaricales</taxon>
        <taxon>Marasmiineae</taxon>
        <taxon>Omphalotaceae</taxon>
        <taxon>Marasmiellus</taxon>
    </lineage>
</organism>
<feature type="region of interest" description="Disordered" evidence="1">
    <location>
        <begin position="922"/>
        <end position="951"/>
    </location>
</feature>
<dbReference type="Proteomes" id="UP001498398">
    <property type="component" value="Unassembled WGS sequence"/>
</dbReference>
<feature type="compositionally biased region" description="Polar residues" evidence="1">
    <location>
        <begin position="430"/>
        <end position="444"/>
    </location>
</feature>
<feature type="compositionally biased region" description="Polar residues" evidence="1">
    <location>
        <begin position="14"/>
        <end position="23"/>
    </location>
</feature>
<feature type="compositionally biased region" description="Acidic residues" evidence="1">
    <location>
        <begin position="757"/>
        <end position="774"/>
    </location>
</feature>
<feature type="compositionally biased region" description="Basic and acidic residues" evidence="1">
    <location>
        <begin position="97"/>
        <end position="109"/>
    </location>
</feature>
<feature type="compositionally biased region" description="Low complexity" evidence="1">
    <location>
        <begin position="699"/>
        <end position="711"/>
    </location>
</feature>
<protein>
    <submittedName>
        <fullName evidence="2">Uncharacterized protein</fullName>
    </submittedName>
</protein>
<feature type="compositionally biased region" description="Low complexity" evidence="1">
    <location>
        <begin position="457"/>
        <end position="474"/>
    </location>
</feature>
<feature type="region of interest" description="Disordered" evidence="1">
    <location>
        <begin position="971"/>
        <end position="1014"/>
    </location>
</feature>
<feature type="compositionally biased region" description="Polar residues" evidence="1">
    <location>
        <begin position="481"/>
        <end position="501"/>
    </location>
</feature>
<feature type="region of interest" description="Disordered" evidence="1">
    <location>
        <begin position="694"/>
        <end position="722"/>
    </location>
</feature>
<feature type="compositionally biased region" description="Low complexity" evidence="1">
    <location>
        <begin position="348"/>
        <end position="380"/>
    </location>
</feature>
<feature type="region of interest" description="Disordered" evidence="1">
    <location>
        <begin position="543"/>
        <end position="591"/>
    </location>
</feature>
<evidence type="ECO:0000313" key="2">
    <source>
        <dbReference type="EMBL" id="KAK7471176.1"/>
    </source>
</evidence>
<feature type="compositionally biased region" description="Low complexity" evidence="1">
    <location>
        <begin position="271"/>
        <end position="280"/>
    </location>
</feature>
<proteinExistence type="predicted"/>
<feature type="region of interest" description="Disordered" evidence="1">
    <location>
        <begin position="1"/>
        <end position="137"/>
    </location>
</feature>
<evidence type="ECO:0000256" key="1">
    <source>
        <dbReference type="SAM" id="MobiDB-lite"/>
    </source>
</evidence>
<feature type="compositionally biased region" description="Basic and acidic residues" evidence="1">
    <location>
        <begin position="35"/>
        <end position="46"/>
    </location>
</feature>
<reference evidence="2 3" key="1">
    <citation type="submission" date="2024-01" db="EMBL/GenBank/DDBJ databases">
        <title>A draft genome for the cacao thread blight pathogen Marasmiellus scandens.</title>
        <authorList>
            <person name="Baruah I.K."/>
            <person name="Leung J."/>
            <person name="Bukari Y."/>
            <person name="Amoako-Attah I."/>
            <person name="Meinhardt L.W."/>
            <person name="Bailey B.A."/>
            <person name="Cohen S.P."/>
        </authorList>
    </citation>
    <scope>NUCLEOTIDE SEQUENCE [LARGE SCALE GENOMIC DNA]</scope>
    <source>
        <strain evidence="2 3">GH-19</strain>
    </source>
</reference>